<feature type="chain" id="PRO_5046777765" evidence="1">
    <location>
        <begin position="25"/>
        <end position="431"/>
    </location>
</feature>
<comment type="caution">
    <text evidence="2">The sequence shown here is derived from an EMBL/GenBank/DDBJ whole genome shotgun (WGS) entry which is preliminary data.</text>
</comment>
<dbReference type="InterPro" id="IPR023614">
    <property type="entry name" value="Porin_dom_sf"/>
</dbReference>
<keyword evidence="3" id="KW-1185">Reference proteome</keyword>
<dbReference type="Gene3D" id="2.40.160.10">
    <property type="entry name" value="Porin"/>
    <property type="match status" value="1"/>
</dbReference>
<dbReference type="Pfam" id="PF07396">
    <property type="entry name" value="Porin_O_P"/>
    <property type="match status" value="1"/>
</dbReference>
<name>A0ABS3DLD4_9BACT</name>
<dbReference type="EMBL" id="JAFIMU010000010">
    <property type="protein sequence ID" value="MBN8232137.1"/>
    <property type="molecule type" value="Genomic_DNA"/>
</dbReference>
<proteinExistence type="predicted"/>
<accession>A0ABS3DLD4</accession>
<evidence type="ECO:0000256" key="1">
    <source>
        <dbReference type="SAM" id="SignalP"/>
    </source>
</evidence>
<dbReference type="Proteomes" id="UP000664052">
    <property type="component" value="Unassembled WGS sequence"/>
</dbReference>
<dbReference type="SUPFAM" id="SSF56935">
    <property type="entry name" value="Porins"/>
    <property type="match status" value="1"/>
</dbReference>
<sequence>MSAISAAPLATLGALLLAASPARAQATEPEKPPEPPSVQLSEEGYVFSTADKAFVLKVRGQLQGDGRFYVADSDRSGTNTFLIRRLRPFLDGTLFGFVDFRLMPDFGYTQPLIQDAYIDLRPVEWLRLRAGRFKTPFGLELLQANTDVPFIERSLTFDLVPVRDAGLQLHGDIAGGRLHYAFAVVNGDPDGASIDVNTDDSFDLVARVFAQPFKGDTSSALQGLGLGVAVSRGLQFGTPSATPANTGLVPQRSTGQEIIFSYLNNGTTGPTTIANGEHVRLSPQGHFYWGPVGLLAEYVLSSQEVSVGDQRARLRHHAWQAYASYVLGGDASFTGPKPHRPFDPKTGKGGALELSVRYQGLDLDDDAFPLFADPARSVSRARGFGVATLFALNRRVRVSLNYHRTGYEGGAPDGGDREAENVVLSRFQVAF</sequence>
<dbReference type="RefSeq" id="WP_207056671.1">
    <property type="nucleotide sequence ID" value="NZ_JAFIMU010000010.1"/>
</dbReference>
<evidence type="ECO:0000313" key="2">
    <source>
        <dbReference type="EMBL" id="MBN8232137.1"/>
    </source>
</evidence>
<keyword evidence="1" id="KW-0732">Signal</keyword>
<evidence type="ECO:0000313" key="3">
    <source>
        <dbReference type="Proteomes" id="UP000664052"/>
    </source>
</evidence>
<organism evidence="2 3">
    <name type="scientific">Corallococcus macrosporus</name>
    <dbReference type="NCBI Taxonomy" id="35"/>
    <lineage>
        <taxon>Bacteria</taxon>
        <taxon>Pseudomonadati</taxon>
        <taxon>Myxococcota</taxon>
        <taxon>Myxococcia</taxon>
        <taxon>Myxococcales</taxon>
        <taxon>Cystobacterineae</taxon>
        <taxon>Myxococcaceae</taxon>
        <taxon>Corallococcus</taxon>
    </lineage>
</organism>
<dbReference type="InterPro" id="IPR010870">
    <property type="entry name" value="Porin_O/P"/>
</dbReference>
<gene>
    <name evidence="2" type="ORF">JYK02_31940</name>
</gene>
<feature type="signal peptide" evidence="1">
    <location>
        <begin position="1"/>
        <end position="24"/>
    </location>
</feature>
<reference evidence="2 3" key="1">
    <citation type="submission" date="2021-02" db="EMBL/GenBank/DDBJ databases">
        <title>De Novo genome assembly of isolated myxobacteria.</title>
        <authorList>
            <person name="Stevens D.C."/>
        </authorList>
    </citation>
    <scope>NUCLEOTIDE SEQUENCE [LARGE SCALE GENOMIC DNA]</scope>
    <source>
        <strain evidence="2 3">ATCC 29039</strain>
    </source>
</reference>
<protein>
    <submittedName>
        <fullName evidence="2">Outer membrane beta-barrel protein</fullName>
    </submittedName>
</protein>